<accession>A0AAD6D1G9</accession>
<dbReference type="Proteomes" id="UP001220324">
    <property type="component" value="Unassembled WGS sequence"/>
</dbReference>
<organism evidence="1 2">
    <name type="scientific">Penicillium frequentans</name>
    <dbReference type="NCBI Taxonomy" id="3151616"/>
    <lineage>
        <taxon>Eukaryota</taxon>
        <taxon>Fungi</taxon>
        <taxon>Dikarya</taxon>
        <taxon>Ascomycota</taxon>
        <taxon>Pezizomycotina</taxon>
        <taxon>Eurotiomycetes</taxon>
        <taxon>Eurotiomycetidae</taxon>
        <taxon>Eurotiales</taxon>
        <taxon>Aspergillaceae</taxon>
        <taxon>Penicillium</taxon>
    </lineage>
</organism>
<comment type="caution">
    <text evidence="1">The sequence shown here is derived from an EMBL/GenBank/DDBJ whole genome shotgun (WGS) entry which is preliminary data.</text>
</comment>
<dbReference type="AlphaFoldDB" id="A0AAD6D1G9"/>
<evidence type="ECO:0000313" key="2">
    <source>
        <dbReference type="Proteomes" id="UP001220324"/>
    </source>
</evidence>
<dbReference type="EMBL" id="JAQIZZ010000003">
    <property type="protein sequence ID" value="KAJ5547295.1"/>
    <property type="molecule type" value="Genomic_DNA"/>
</dbReference>
<reference evidence="1 2" key="1">
    <citation type="journal article" date="2023" name="IMA Fungus">
        <title>Comparative genomic study of the Penicillium genus elucidates a diverse pangenome and 15 lateral gene transfer events.</title>
        <authorList>
            <person name="Petersen C."/>
            <person name="Sorensen T."/>
            <person name="Nielsen M.R."/>
            <person name="Sondergaard T.E."/>
            <person name="Sorensen J.L."/>
            <person name="Fitzpatrick D.A."/>
            <person name="Frisvad J.C."/>
            <person name="Nielsen K.L."/>
        </authorList>
    </citation>
    <scope>NUCLEOTIDE SEQUENCE [LARGE SCALE GENOMIC DNA]</scope>
    <source>
        <strain evidence="1 2">IBT 35679</strain>
    </source>
</reference>
<name>A0AAD6D1G9_9EURO</name>
<proteinExistence type="predicted"/>
<evidence type="ECO:0000313" key="1">
    <source>
        <dbReference type="EMBL" id="KAJ5547295.1"/>
    </source>
</evidence>
<protein>
    <submittedName>
        <fullName evidence="1">Uncharacterized protein</fullName>
    </submittedName>
</protein>
<sequence length="74" mass="8188">MPPQPARLVSGKQNTDTLGRSWAQEILVKASGDSRHQPWKRAFAGQEINVLSPRVPDVVKFDCRNICSNAENGN</sequence>
<gene>
    <name evidence="1" type="ORF">N7494_004880</name>
</gene>
<keyword evidence="2" id="KW-1185">Reference proteome</keyword>